<evidence type="ECO:0000313" key="11">
    <source>
        <dbReference type="Proteomes" id="UP000494040"/>
    </source>
</evidence>
<comment type="similarity">
    <text evidence="6">Belongs to the peptidase C19 family.</text>
</comment>
<dbReference type="InterPro" id="IPR050185">
    <property type="entry name" value="Ub_carboxyl-term_hydrolase"/>
</dbReference>
<dbReference type="InterPro" id="IPR018200">
    <property type="entry name" value="USP_CS"/>
</dbReference>
<dbReference type="PANTHER" id="PTHR21646">
    <property type="entry name" value="UBIQUITIN CARBOXYL-TERMINAL HYDROLASE"/>
    <property type="match status" value="1"/>
</dbReference>
<keyword evidence="4" id="KW-0862">Zinc</keyword>
<dbReference type="PROSITE" id="PS00973">
    <property type="entry name" value="USP_2"/>
    <property type="match status" value="1"/>
</dbReference>
<reference evidence="10" key="1">
    <citation type="submission" date="2022-01" db="UniProtKB">
        <authorList>
            <consortium name="EnsemblMetazoa"/>
        </authorList>
    </citation>
    <scope>IDENTIFICATION</scope>
</reference>
<feature type="domain" description="USP" evidence="8">
    <location>
        <begin position="121"/>
        <end position="530"/>
    </location>
</feature>
<feature type="compositionally biased region" description="Acidic residues" evidence="7">
    <location>
        <begin position="246"/>
        <end position="263"/>
    </location>
</feature>
<evidence type="ECO:0000256" key="4">
    <source>
        <dbReference type="ARBA" id="ARBA00022833"/>
    </source>
</evidence>
<dbReference type="Proteomes" id="UP000494040">
    <property type="component" value="Unassembled WGS sequence"/>
</dbReference>
<protein>
    <recommendedName>
        <fullName evidence="6">Ubiquitin carboxyl-terminal hydrolase</fullName>
        <ecNumber evidence="6">3.4.19.12</ecNumber>
    </recommendedName>
</protein>
<dbReference type="Pfam" id="PF00443">
    <property type="entry name" value="UCH"/>
    <property type="match status" value="1"/>
</dbReference>
<evidence type="ECO:0000256" key="7">
    <source>
        <dbReference type="SAM" id="MobiDB-lite"/>
    </source>
</evidence>
<feature type="compositionally biased region" description="Low complexity" evidence="7">
    <location>
        <begin position="267"/>
        <end position="277"/>
    </location>
</feature>
<feature type="domain" description="UBP-type" evidence="9">
    <location>
        <begin position="12"/>
        <end position="117"/>
    </location>
</feature>
<keyword evidence="6" id="KW-0833">Ubl conjugation pathway</keyword>
<dbReference type="AlphaFoldDB" id="A0A8I6RAA4"/>
<evidence type="ECO:0000256" key="3">
    <source>
        <dbReference type="ARBA" id="ARBA00022771"/>
    </source>
</evidence>
<dbReference type="PROSITE" id="PS50271">
    <property type="entry name" value="ZF_UBP"/>
    <property type="match status" value="1"/>
</dbReference>
<dbReference type="InterPro" id="IPR001607">
    <property type="entry name" value="Znf_UBP"/>
</dbReference>
<accession>A0A8I6RAA4</accession>
<feature type="region of interest" description="Disordered" evidence="7">
    <location>
        <begin position="234"/>
        <end position="293"/>
    </location>
</feature>
<dbReference type="InterPro" id="IPR013083">
    <property type="entry name" value="Znf_RING/FYVE/PHD"/>
</dbReference>
<dbReference type="PROSITE" id="PS00972">
    <property type="entry name" value="USP_1"/>
    <property type="match status" value="1"/>
</dbReference>
<dbReference type="GO" id="GO:0016579">
    <property type="term" value="P:protein deubiquitination"/>
    <property type="evidence" value="ECO:0007669"/>
    <property type="project" value="InterPro"/>
</dbReference>
<dbReference type="PROSITE" id="PS50235">
    <property type="entry name" value="USP_3"/>
    <property type="match status" value="1"/>
</dbReference>
<keyword evidence="2" id="KW-0479">Metal-binding</keyword>
<dbReference type="GeneID" id="106662537"/>
<keyword evidence="3 5" id="KW-0863">Zinc-finger</keyword>
<dbReference type="OrthoDB" id="73004at2759"/>
<dbReference type="InterPro" id="IPR001394">
    <property type="entry name" value="Peptidase_C19_UCH"/>
</dbReference>
<evidence type="ECO:0000259" key="9">
    <source>
        <dbReference type="PROSITE" id="PS50271"/>
    </source>
</evidence>
<evidence type="ECO:0000259" key="8">
    <source>
        <dbReference type="PROSITE" id="PS50235"/>
    </source>
</evidence>
<proteinExistence type="inferred from homology"/>
<dbReference type="SUPFAM" id="SSF57850">
    <property type="entry name" value="RING/U-box"/>
    <property type="match status" value="1"/>
</dbReference>
<keyword evidence="6" id="KW-0378">Hydrolase</keyword>
<evidence type="ECO:0000256" key="1">
    <source>
        <dbReference type="ARBA" id="ARBA00000707"/>
    </source>
</evidence>
<name>A0A8I6RAA4_CIMLE</name>
<dbReference type="OMA" id="TCYNNAV"/>
<evidence type="ECO:0000256" key="6">
    <source>
        <dbReference type="RuleBase" id="RU366025"/>
    </source>
</evidence>
<dbReference type="GO" id="GO:0008270">
    <property type="term" value="F:zinc ion binding"/>
    <property type="evidence" value="ECO:0007669"/>
    <property type="project" value="UniProtKB-KW"/>
</dbReference>
<dbReference type="Pfam" id="PF02148">
    <property type="entry name" value="zf-UBP"/>
    <property type="match status" value="1"/>
</dbReference>
<comment type="catalytic activity">
    <reaction evidence="1 6">
        <text>Thiol-dependent hydrolysis of ester, thioester, amide, peptide and isopeptide bonds formed by the C-terminal Gly of ubiquitin (a 76-residue protein attached to proteins as an intracellular targeting signal).</text>
        <dbReference type="EC" id="3.4.19.12"/>
    </reaction>
</comment>
<evidence type="ECO:0000313" key="10">
    <source>
        <dbReference type="EnsemblMetazoa" id="XP_014242196.1"/>
    </source>
</evidence>
<dbReference type="InterPro" id="IPR028889">
    <property type="entry name" value="USP"/>
</dbReference>
<organism evidence="10 11">
    <name type="scientific">Cimex lectularius</name>
    <name type="common">Bed bug</name>
    <name type="synonym">Acanthia lectularia</name>
    <dbReference type="NCBI Taxonomy" id="79782"/>
    <lineage>
        <taxon>Eukaryota</taxon>
        <taxon>Metazoa</taxon>
        <taxon>Ecdysozoa</taxon>
        <taxon>Arthropoda</taxon>
        <taxon>Hexapoda</taxon>
        <taxon>Insecta</taxon>
        <taxon>Pterygota</taxon>
        <taxon>Neoptera</taxon>
        <taxon>Paraneoptera</taxon>
        <taxon>Hemiptera</taxon>
        <taxon>Heteroptera</taxon>
        <taxon>Panheteroptera</taxon>
        <taxon>Cimicomorpha</taxon>
        <taxon>Cimicidae</taxon>
        <taxon>Cimex</taxon>
    </lineage>
</organism>
<keyword evidence="6" id="KW-0788">Thiol protease</keyword>
<dbReference type="GO" id="GO:0006508">
    <property type="term" value="P:proteolysis"/>
    <property type="evidence" value="ECO:0007669"/>
    <property type="project" value="UniProtKB-KW"/>
</dbReference>
<evidence type="ECO:0000256" key="2">
    <source>
        <dbReference type="ARBA" id="ARBA00022723"/>
    </source>
</evidence>
<dbReference type="KEGG" id="clec:106662537"/>
<dbReference type="PANTHER" id="PTHR21646:SF86">
    <property type="entry name" value="UBIQUITIN CARBOXYL-TERMINAL HYDROLASE"/>
    <property type="match status" value="1"/>
</dbReference>
<dbReference type="CDD" id="cd02674">
    <property type="entry name" value="Peptidase_C19R"/>
    <property type="match status" value="1"/>
</dbReference>
<dbReference type="Gene3D" id="3.30.40.10">
    <property type="entry name" value="Zinc/RING finger domain, C3HC4 (zinc finger)"/>
    <property type="match status" value="1"/>
</dbReference>
<dbReference type="Gene3D" id="3.90.70.10">
    <property type="entry name" value="Cysteine proteinases"/>
    <property type="match status" value="1"/>
</dbReference>
<dbReference type="SUPFAM" id="SSF54001">
    <property type="entry name" value="Cysteine proteinases"/>
    <property type="match status" value="1"/>
</dbReference>
<keyword evidence="11" id="KW-1185">Reference proteome</keyword>
<dbReference type="EC" id="3.4.19.12" evidence="6"/>
<sequence length="563" mass="65046">MEDSLEGLIEPTTCTHILEIEKEHLIGIIDDFDTPENSPECYTCNNTTSIWLCLHKDCKRYFCSKNTNHQFNHYKADERHCLQLDTSNLSFYCHECQVVIYITERLRLVEVRRGGWPRGVIGLPNLGNTCYMNSALQALLNSPPLVSYFISRSLDSSRPGRRREGSLSTAFQQLVICMLSRKTPPPNLLFMIRSAHPMFRGFQQHDSQEFLRCFMDGLHEEMKKISMETNHQQCSCETNQQQKNDETEESDDADDYYESCDSDVSEKSSLSFSRSASPLTTQEPPSDKHGKCKKNQCKSIISDIFDGIILSSVQCLTCNRVSTRVETFQDLSLPIPSRDHLNLLHQSSNQATQKCSHYGNEQGWYSWFMDWLSSWFWGPTVSLHDCLSAFFSADELKGDNMYSCEKCRKLRNGIKFSKMVKTPEILCVHLKRFRHDHVFSSKIASHIKFPMEGLDLKPYIDEDSQDCITRYNLISVICHHGTSGSGGHYTTYALNSSTNQWYHYDDMLVTKVSWEVVNSCQAYVLFYRREAERLKKYRTKFKTIENNNSDIETTCHVANFDED</sequence>
<dbReference type="GO" id="GO:0004843">
    <property type="term" value="F:cysteine-type deubiquitinase activity"/>
    <property type="evidence" value="ECO:0007669"/>
    <property type="project" value="UniProtKB-UniRule"/>
</dbReference>
<dbReference type="InterPro" id="IPR038765">
    <property type="entry name" value="Papain-like_cys_pep_sf"/>
</dbReference>
<dbReference type="RefSeq" id="XP_014242196.1">
    <property type="nucleotide sequence ID" value="XM_014386710.2"/>
</dbReference>
<evidence type="ECO:0000256" key="5">
    <source>
        <dbReference type="PROSITE-ProRule" id="PRU00502"/>
    </source>
</evidence>
<keyword evidence="6" id="KW-0645">Protease</keyword>
<dbReference type="EnsemblMetazoa" id="XM_014386710.2">
    <property type="protein sequence ID" value="XP_014242196.1"/>
    <property type="gene ID" value="LOC106662537"/>
</dbReference>